<gene>
    <name evidence="1" type="ORF">GCM10011614_32290</name>
</gene>
<dbReference type="EMBL" id="BMZA01000019">
    <property type="protein sequence ID" value="GGZ14847.1"/>
    <property type="molecule type" value="Genomic_DNA"/>
</dbReference>
<protein>
    <submittedName>
        <fullName evidence="1">Uncharacterized protein</fullName>
    </submittedName>
</protein>
<sequence length="117" mass="13180">MSGHSEGLLPPGFEDLLEFVPHWVGSTAQERWDIRARSSMDDIRRFYTVMLARSEAILAHVGQFPLDALPEPVLRLFRLQLALAQAAMAVELHRQPRAINSPFPHSVRIVRTAEPTA</sequence>
<comment type="caution">
    <text evidence="1">The sequence shown here is derived from an EMBL/GenBank/DDBJ whole genome shotgun (WGS) entry which is preliminary data.</text>
</comment>
<reference evidence="1" key="1">
    <citation type="journal article" date="2014" name="Int. J. Syst. Evol. Microbiol.">
        <title>Complete genome sequence of Corynebacterium casei LMG S-19264T (=DSM 44701T), isolated from a smear-ripened cheese.</title>
        <authorList>
            <consortium name="US DOE Joint Genome Institute (JGI-PGF)"/>
            <person name="Walter F."/>
            <person name="Albersmeier A."/>
            <person name="Kalinowski J."/>
            <person name="Ruckert C."/>
        </authorList>
    </citation>
    <scope>NUCLEOTIDE SEQUENCE</scope>
    <source>
        <strain evidence="1">KCTC 32255</strain>
    </source>
</reference>
<accession>A0A918PL35</accession>
<evidence type="ECO:0000313" key="1">
    <source>
        <dbReference type="EMBL" id="GGZ14847.1"/>
    </source>
</evidence>
<dbReference type="RefSeq" id="WP_189622328.1">
    <property type="nucleotide sequence ID" value="NZ_BMZA01000019.1"/>
</dbReference>
<dbReference type="AlphaFoldDB" id="A0A918PL35"/>
<reference evidence="1" key="2">
    <citation type="submission" date="2020-09" db="EMBL/GenBank/DDBJ databases">
        <authorList>
            <person name="Sun Q."/>
            <person name="Kim S."/>
        </authorList>
    </citation>
    <scope>NUCLEOTIDE SEQUENCE</scope>
    <source>
        <strain evidence="1">KCTC 32255</strain>
    </source>
</reference>
<keyword evidence="2" id="KW-1185">Reference proteome</keyword>
<proteinExistence type="predicted"/>
<dbReference type="Proteomes" id="UP000648075">
    <property type="component" value="Unassembled WGS sequence"/>
</dbReference>
<name>A0A918PL35_9SPHN</name>
<organism evidence="1 2">
    <name type="scientific">Novosphingobium colocasiae</name>
    <dbReference type="NCBI Taxonomy" id="1256513"/>
    <lineage>
        <taxon>Bacteria</taxon>
        <taxon>Pseudomonadati</taxon>
        <taxon>Pseudomonadota</taxon>
        <taxon>Alphaproteobacteria</taxon>
        <taxon>Sphingomonadales</taxon>
        <taxon>Sphingomonadaceae</taxon>
        <taxon>Novosphingobium</taxon>
    </lineage>
</organism>
<evidence type="ECO:0000313" key="2">
    <source>
        <dbReference type="Proteomes" id="UP000648075"/>
    </source>
</evidence>